<feature type="transmembrane region" description="Helical" evidence="1">
    <location>
        <begin position="46"/>
        <end position="71"/>
    </location>
</feature>
<dbReference type="AlphaFoldDB" id="A0A344A250"/>
<evidence type="ECO:0000256" key="1">
    <source>
        <dbReference type="SAM" id="Phobius"/>
    </source>
</evidence>
<reference evidence="2" key="1">
    <citation type="submission" date="2018-02" db="EMBL/GenBank/DDBJ databases">
        <title>Resolving the psyllid tree of life: Phylogenomic analysis of the superfamily Psylloidea (Hemiptera).</title>
        <authorList>
            <person name="Percy D.M."/>
            <person name="Sveinsson S."/>
            <person name="Lemmon A.R."/>
            <person name="Lemmon E.M."/>
            <person name="Ouvrard D."/>
            <person name="Burckhardt D."/>
        </authorList>
    </citation>
    <scope>NUCLEOTIDE SEQUENCE</scope>
    <source>
        <strain evidence="2">DP2.nwbl.00833_circ</strain>
    </source>
</reference>
<name>A0A344A250_9HEMI</name>
<feature type="transmembrane region" description="Helical" evidence="1">
    <location>
        <begin position="121"/>
        <end position="148"/>
    </location>
</feature>
<proteinExistence type="predicted"/>
<keyword evidence="1" id="KW-1133">Transmembrane helix</keyword>
<gene>
    <name evidence="2" type="primary">nad6</name>
</gene>
<keyword evidence="1" id="KW-0472">Membrane</keyword>
<organism evidence="2">
    <name type="scientific">Anoeconeossa unicornuta</name>
    <dbReference type="NCBI Taxonomy" id="2218011"/>
    <lineage>
        <taxon>Eukaryota</taxon>
        <taxon>Metazoa</taxon>
        <taxon>Ecdysozoa</taxon>
        <taxon>Arthropoda</taxon>
        <taxon>Hexapoda</taxon>
        <taxon>Insecta</taxon>
        <taxon>Pterygota</taxon>
        <taxon>Neoptera</taxon>
        <taxon>Paraneoptera</taxon>
        <taxon>Hemiptera</taxon>
        <taxon>Sternorrhyncha</taxon>
        <taxon>Psylloidea</taxon>
        <taxon>Aphalaridae</taxon>
        <taxon>Anoeconeossa</taxon>
    </lineage>
</organism>
<keyword evidence="2" id="KW-0496">Mitochondrion</keyword>
<geneLocation type="mitochondrion" evidence="2"/>
<accession>A0A344A250</accession>
<evidence type="ECO:0000313" key="2">
    <source>
        <dbReference type="EMBL" id="AWU48841.1"/>
    </source>
</evidence>
<keyword evidence="1" id="KW-0812">Transmembrane</keyword>
<sequence length="159" mass="18179">MLKSLLIALTLGFLGSSSVLHPLTFGMLILIQSILICVISRMITSSSWIAMTLFLIMVGGLMIIFIYMTSICSNEIFHKTKKIHLQVFSILPLGFASMKTNNTFNDYLINMDIFNKEFFKFFLPLNIQSSIFSFIYLIFVLLIVVSLMEINKGPLRKKY</sequence>
<dbReference type="EMBL" id="MG989219">
    <property type="protein sequence ID" value="AWU48841.1"/>
    <property type="molecule type" value="Genomic_DNA"/>
</dbReference>
<protein>
    <submittedName>
        <fullName evidence="2">NADH dehydrogenase subunit 6</fullName>
    </submittedName>
</protein>